<gene>
    <name evidence="1" type="ORF">O6H91_01G072000</name>
</gene>
<dbReference type="Proteomes" id="UP001162992">
    <property type="component" value="Chromosome 1"/>
</dbReference>
<accession>A0ACC2ES94</accession>
<reference evidence="2" key="1">
    <citation type="journal article" date="2024" name="Proc. Natl. Acad. Sci. U.S.A.">
        <title>Extraordinary preservation of gene collinearity over three hundred million years revealed in homosporous lycophytes.</title>
        <authorList>
            <person name="Li C."/>
            <person name="Wickell D."/>
            <person name="Kuo L.Y."/>
            <person name="Chen X."/>
            <person name="Nie B."/>
            <person name="Liao X."/>
            <person name="Peng D."/>
            <person name="Ji J."/>
            <person name="Jenkins J."/>
            <person name="Williams M."/>
            <person name="Shu S."/>
            <person name="Plott C."/>
            <person name="Barry K."/>
            <person name="Rajasekar S."/>
            <person name="Grimwood J."/>
            <person name="Han X."/>
            <person name="Sun S."/>
            <person name="Hou Z."/>
            <person name="He W."/>
            <person name="Dai G."/>
            <person name="Sun C."/>
            <person name="Schmutz J."/>
            <person name="Leebens-Mack J.H."/>
            <person name="Li F.W."/>
            <person name="Wang L."/>
        </authorList>
    </citation>
    <scope>NUCLEOTIDE SEQUENCE [LARGE SCALE GENOMIC DNA]</scope>
    <source>
        <strain evidence="2">cv. PW_Plant_1</strain>
    </source>
</reference>
<keyword evidence="2" id="KW-1185">Reference proteome</keyword>
<proteinExistence type="predicted"/>
<evidence type="ECO:0000313" key="2">
    <source>
        <dbReference type="Proteomes" id="UP001162992"/>
    </source>
</evidence>
<protein>
    <submittedName>
        <fullName evidence="1">Uncharacterized protein</fullName>
    </submittedName>
</protein>
<name>A0ACC2ES94_DIPCM</name>
<comment type="caution">
    <text evidence="1">The sequence shown here is derived from an EMBL/GenBank/DDBJ whole genome shotgun (WGS) entry which is preliminary data.</text>
</comment>
<organism evidence="1 2">
    <name type="scientific">Diphasiastrum complanatum</name>
    <name type="common">Issler's clubmoss</name>
    <name type="synonym">Lycopodium complanatum</name>
    <dbReference type="NCBI Taxonomy" id="34168"/>
    <lineage>
        <taxon>Eukaryota</taxon>
        <taxon>Viridiplantae</taxon>
        <taxon>Streptophyta</taxon>
        <taxon>Embryophyta</taxon>
        <taxon>Tracheophyta</taxon>
        <taxon>Lycopodiopsida</taxon>
        <taxon>Lycopodiales</taxon>
        <taxon>Lycopodiaceae</taxon>
        <taxon>Lycopodioideae</taxon>
        <taxon>Diphasiastrum</taxon>
    </lineage>
</organism>
<evidence type="ECO:0000313" key="1">
    <source>
        <dbReference type="EMBL" id="KAJ7569311.1"/>
    </source>
</evidence>
<sequence>MKAGRRTKQAREETRLQFASEGGDWSAVQPSDMMGSDMMGLLRSVVCVAIAAAWMRFAAVAAASWRKGDDLESPQYSLVHSESDFEIRKYNNTVWITAHEDDTSFTVGTYKGFHKLFQYIEGANLNSSRVPMTSPIMTGIVPSFGPSHSFAFIVRLYVPAAFQKSPPVALPELNLKVERLGEQCIAVRKFSGFARDSNIAKEVAKLSLSLKESPWKYTFSEKPAIGHDAYSIAQYRRPFQIFFRVNEVWVALTNLVTDDCLPKRSLQDTIHHESI</sequence>
<dbReference type="EMBL" id="CM055092">
    <property type="protein sequence ID" value="KAJ7569311.1"/>
    <property type="molecule type" value="Genomic_DNA"/>
</dbReference>